<keyword evidence="10" id="KW-1185">Reference proteome</keyword>
<dbReference type="Pfam" id="PF10437">
    <property type="entry name" value="Lip_prot_lig_C"/>
    <property type="match status" value="1"/>
</dbReference>
<evidence type="ECO:0000256" key="1">
    <source>
        <dbReference type="ARBA" id="ARBA00005085"/>
    </source>
</evidence>
<dbReference type="CDD" id="cd16443">
    <property type="entry name" value="LplA"/>
    <property type="match status" value="1"/>
</dbReference>
<gene>
    <name evidence="9" type="ORF">SAMN05443529_11779</name>
</gene>
<dbReference type="GO" id="GO:0005737">
    <property type="term" value="C:cytoplasm"/>
    <property type="evidence" value="ECO:0007669"/>
    <property type="project" value="TreeGrafter"/>
</dbReference>
<dbReference type="STRING" id="1121419.SAMN05443529_11779"/>
<dbReference type="InterPro" id="IPR045864">
    <property type="entry name" value="aa-tRNA-synth_II/BPL/LPL"/>
</dbReference>
<dbReference type="NCBIfam" id="TIGR00545">
    <property type="entry name" value="lipoyltrans"/>
    <property type="match status" value="1"/>
</dbReference>
<dbReference type="PANTHER" id="PTHR12561">
    <property type="entry name" value="LIPOATE-PROTEIN LIGASE"/>
    <property type="match status" value="1"/>
</dbReference>
<dbReference type="SUPFAM" id="SSF82649">
    <property type="entry name" value="SufE/NifU"/>
    <property type="match status" value="1"/>
</dbReference>
<dbReference type="GO" id="GO:0017118">
    <property type="term" value="F:lipoyltransferase activity"/>
    <property type="evidence" value="ECO:0007669"/>
    <property type="project" value="TreeGrafter"/>
</dbReference>
<comment type="pathway">
    <text evidence="2">Protein modification; protein lipoylation via exogenous pathway; protein N(6)-(lipoyl)lysine from lipoate: step 1/2.</text>
</comment>
<dbReference type="GO" id="GO:0005524">
    <property type="term" value="F:ATP binding"/>
    <property type="evidence" value="ECO:0007669"/>
    <property type="project" value="UniProtKB-KW"/>
</dbReference>
<proteinExistence type="predicted"/>
<dbReference type="PANTHER" id="PTHR12561:SF3">
    <property type="entry name" value="LIPOYLTRANSFERASE 1, MITOCHONDRIAL"/>
    <property type="match status" value="1"/>
</dbReference>
<dbReference type="PROSITE" id="PS51733">
    <property type="entry name" value="BPL_LPL_CATALYTIC"/>
    <property type="match status" value="1"/>
</dbReference>
<evidence type="ECO:0000256" key="3">
    <source>
        <dbReference type="ARBA" id="ARBA00012367"/>
    </source>
</evidence>
<comment type="pathway">
    <text evidence="1">Protein modification; protein lipoylation via exogenous pathway; protein N(6)-(lipoyl)lysine from lipoate: step 2/2.</text>
</comment>
<feature type="domain" description="BPL/LPL catalytic" evidence="8">
    <location>
        <begin position="43"/>
        <end position="226"/>
    </location>
</feature>
<sequence>MRSYLIGVFKLEYLEYETKIVSSTSFDPWHNLALEEYLFREIKHNQVILYLWQNQNTVVIGRNQNAWKECRCNELEQAGGKLARRLSGGGAVYHDLGNLNFTFIMDRAQYDLEKQLSVILEAVRTFNINAQFTGRNDLTVEGRKFSGNAFYFERDKAYHHGTILIDVDVAKLAAYLQVSKEKIVSKGVDSVQARVGNLNLFSSEISIESMKTALMKSFQDLYGKVSEPPIIMSDTTFPLENLYKKYSSWDWLYGKTPNFDMVLSTRFLWGGIELGLTLSNGLINDAKIYSDAMNSHLIDRIALTLLMLPLQLDLIVNAIRGIDVDQEDQVIIDDLINWLLSGVI</sequence>
<keyword evidence="5" id="KW-0547">Nucleotide-binding</keyword>
<evidence type="ECO:0000256" key="4">
    <source>
        <dbReference type="ARBA" id="ARBA00022598"/>
    </source>
</evidence>
<accession>A0A1G8ENA1</accession>
<comment type="catalytic activity">
    <reaction evidence="7">
        <text>L-lysyl-[lipoyl-carrier protein] + (R)-lipoate + ATP = N(6)-[(R)-lipoyl]-L-lysyl-[lipoyl-carrier protein] + AMP + diphosphate + H(+)</text>
        <dbReference type="Rhea" id="RHEA:49288"/>
        <dbReference type="Rhea" id="RHEA-COMP:10500"/>
        <dbReference type="Rhea" id="RHEA-COMP:10502"/>
        <dbReference type="ChEBI" id="CHEBI:15378"/>
        <dbReference type="ChEBI" id="CHEBI:29969"/>
        <dbReference type="ChEBI" id="CHEBI:30616"/>
        <dbReference type="ChEBI" id="CHEBI:33019"/>
        <dbReference type="ChEBI" id="CHEBI:83088"/>
        <dbReference type="ChEBI" id="CHEBI:83099"/>
        <dbReference type="ChEBI" id="CHEBI:456215"/>
        <dbReference type="EC" id="6.3.1.20"/>
    </reaction>
</comment>
<dbReference type="Pfam" id="PF21948">
    <property type="entry name" value="LplA-B_cat"/>
    <property type="match status" value="1"/>
</dbReference>
<protein>
    <recommendedName>
        <fullName evidence="3">lipoate--protein ligase</fullName>
        <ecNumber evidence="3">6.3.1.20</ecNumber>
    </recommendedName>
</protein>
<reference evidence="10" key="1">
    <citation type="submission" date="2016-10" db="EMBL/GenBank/DDBJ databases">
        <authorList>
            <person name="Varghese N."/>
            <person name="Submissions S."/>
        </authorList>
    </citation>
    <scope>NUCLEOTIDE SEQUENCE [LARGE SCALE GENOMIC DNA]</scope>
    <source>
        <strain evidence="10">DSM 8344</strain>
    </source>
</reference>
<keyword evidence="6" id="KW-0067">ATP-binding</keyword>
<dbReference type="AlphaFoldDB" id="A0A1G8ENA1"/>
<dbReference type="OrthoDB" id="9788148at2"/>
<evidence type="ECO:0000313" key="10">
    <source>
        <dbReference type="Proteomes" id="UP000198656"/>
    </source>
</evidence>
<evidence type="ECO:0000256" key="5">
    <source>
        <dbReference type="ARBA" id="ARBA00022741"/>
    </source>
</evidence>
<evidence type="ECO:0000256" key="6">
    <source>
        <dbReference type="ARBA" id="ARBA00022840"/>
    </source>
</evidence>
<evidence type="ECO:0000256" key="2">
    <source>
        <dbReference type="ARBA" id="ARBA00005124"/>
    </source>
</evidence>
<dbReference type="SUPFAM" id="SSF55681">
    <property type="entry name" value="Class II aaRS and biotin synthetases"/>
    <property type="match status" value="1"/>
</dbReference>
<dbReference type="GO" id="GO:0009249">
    <property type="term" value="P:protein lipoylation"/>
    <property type="evidence" value="ECO:0007669"/>
    <property type="project" value="InterPro"/>
</dbReference>
<evidence type="ECO:0000259" key="8">
    <source>
        <dbReference type="PROSITE" id="PS51733"/>
    </source>
</evidence>
<dbReference type="InterPro" id="IPR004562">
    <property type="entry name" value="LipoylTrfase_LipoateP_Ligase"/>
</dbReference>
<dbReference type="InterPro" id="IPR019491">
    <property type="entry name" value="Lipoate_protein_ligase_C"/>
</dbReference>
<dbReference type="Proteomes" id="UP000198656">
    <property type="component" value="Unassembled WGS sequence"/>
</dbReference>
<dbReference type="GO" id="GO:0016979">
    <property type="term" value="F:lipoate-protein ligase activity"/>
    <property type="evidence" value="ECO:0007669"/>
    <property type="project" value="UniProtKB-EC"/>
</dbReference>
<evidence type="ECO:0000256" key="7">
    <source>
        <dbReference type="ARBA" id="ARBA00048037"/>
    </source>
</evidence>
<keyword evidence="4 9" id="KW-0436">Ligase</keyword>
<dbReference type="Gene3D" id="3.30.930.10">
    <property type="entry name" value="Bira Bifunctional Protein, Domain 2"/>
    <property type="match status" value="1"/>
</dbReference>
<dbReference type="Gene3D" id="3.30.390.50">
    <property type="entry name" value="CO dehydrogenase flavoprotein, C-terminal domain"/>
    <property type="match status" value="1"/>
</dbReference>
<dbReference type="UniPathway" id="UPA00537">
    <property type="reaction ID" value="UER00594"/>
</dbReference>
<dbReference type="EC" id="6.3.1.20" evidence="3"/>
<organism evidence="9 10">
    <name type="scientific">Desulfosporosinus hippei DSM 8344</name>
    <dbReference type="NCBI Taxonomy" id="1121419"/>
    <lineage>
        <taxon>Bacteria</taxon>
        <taxon>Bacillati</taxon>
        <taxon>Bacillota</taxon>
        <taxon>Clostridia</taxon>
        <taxon>Eubacteriales</taxon>
        <taxon>Desulfitobacteriaceae</taxon>
        <taxon>Desulfosporosinus</taxon>
    </lineage>
</organism>
<dbReference type="InterPro" id="IPR004143">
    <property type="entry name" value="BPL_LPL_catalytic"/>
</dbReference>
<dbReference type="EMBL" id="FNCP01000017">
    <property type="protein sequence ID" value="SDH71341.1"/>
    <property type="molecule type" value="Genomic_DNA"/>
</dbReference>
<evidence type="ECO:0000313" key="9">
    <source>
        <dbReference type="EMBL" id="SDH71341.1"/>
    </source>
</evidence>
<name>A0A1G8ENA1_9FIRM</name>